<dbReference type="AlphaFoldDB" id="A0A4U8Z0G9"/>
<sequence>MKETEDLLHEIQTYLIASRMAPSTFGRLAVNDGKLISRLRAGGSVTLTIASKIRSYIDDHPPQEHQPPFSVAGDAS</sequence>
<dbReference type="RefSeq" id="WP_134487526.1">
    <property type="nucleotide sequence ID" value="NZ_CP139089.1"/>
</dbReference>
<dbReference type="EMBL" id="LR536450">
    <property type="protein sequence ID" value="VFU07898.1"/>
    <property type="molecule type" value="Genomic_DNA"/>
</dbReference>
<reference evidence="1 2" key="1">
    <citation type="submission" date="2019-03" db="EMBL/GenBank/DDBJ databases">
        <authorList>
            <person name="Kox A.R. M."/>
        </authorList>
    </citation>
    <scope>NUCLEOTIDE SEQUENCE [LARGE SCALE GENOMIC DNA]</scope>
    <source>
        <strain evidence="1">MTUNDRAET4 annotated genome</strain>
    </source>
</reference>
<organism evidence="1 2">
    <name type="scientific">Methylocella tundrae</name>
    <dbReference type="NCBI Taxonomy" id="227605"/>
    <lineage>
        <taxon>Bacteria</taxon>
        <taxon>Pseudomonadati</taxon>
        <taxon>Pseudomonadota</taxon>
        <taxon>Alphaproteobacteria</taxon>
        <taxon>Hyphomicrobiales</taxon>
        <taxon>Beijerinckiaceae</taxon>
        <taxon>Methylocella</taxon>
    </lineage>
</organism>
<evidence type="ECO:0000313" key="1">
    <source>
        <dbReference type="EMBL" id="VFU07898.1"/>
    </source>
</evidence>
<name>A0A4U8Z0G9_METTU</name>
<proteinExistence type="predicted"/>
<gene>
    <name evidence="1" type="ORF">MTUNDRAET4_1005</name>
</gene>
<accession>A0A4U8Z0G9</accession>
<evidence type="ECO:0000313" key="2">
    <source>
        <dbReference type="Proteomes" id="UP000294360"/>
    </source>
</evidence>
<dbReference type="OrthoDB" id="7376608at2"/>
<dbReference type="KEGG" id="mtun:MTUNDRAET4_1005"/>
<protein>
    <submittedName>
        <fullName evidence="1">Uncharacterized protein</fullName>
    </submittedName>
</protein>
<dbReference type="Proteomes" id="UP000294360">
    <property type="component" value="Chromosome"/>
</dbReference>